<dbReference type="InterPro" id="IPR006068">
    <property type="entry name" value="ATPase_P-typ_cation-transptr_C"/>
</dbReference>
<dbReference type="SFLD" id="SFLDF00027">
    <property type="entry name" value="p-type_atpase"/>
    <property type="match status" value="1"/>
</dbReference>
<dbReference type="RefSeq" id="WP_109784460.1">
    <property type="nucleotide sequence ID" value="NZ_BCSX01000051.1"/>
</dbReference>
<dbReference type="InterPro" id="IPR023214">
    <property type="entry name" value="HAD_sf"/>
</dbReference>
<organism evidence="13 14">
    <name type="scientific">Mycolicibacterium brisbanense</name>
    <dbReference type="NCBI Taxonomy" id="146020"/>
    <lineage>
        <taxon>Bacteria</taxon>
        <taxon>Bacillati</taxon>
        <taxon>Actinomycetota</taxon>
        <taxon>Actinomycetes</taxon>
        <taxon>Mycobacteriales</taxon>
        <taxon>Mycobacteriaceae</taxon>
        <taxon>Mycolicibacterium</taxon>
    </lineage>
</organism>
<proteinExistence type="predicted"/>
<feature type="domain" description="P-type ATPase A" evidence="11">
    <location>
        <begin position="725"/>
        <end position="831"/>
    </location>
</feature>
<keyword evidence="3 10" id="KW-0812">Transmembrane</keyword>
<sequence length="1437" mass="148214">MHLPRTLQGAALLPFRLANAGIGTALSMTVAGAALLEQPVRVGDGVLRSVTGAVSEVFGANASRRCRQAGDRCWIEVRGLSETEPGGDLGISVTRLLERRPGVVAVKLNYPLSRAIIRVDPDSAVLSELCAAVAAAERQAGAPDAHRTPADLPGDGAAYAGALAVTALNACGLAVALAGRVLPLPRVPSALNAVVNVVDYQPRIRRALEDRFGGTATDTGLGLATAFSYALTQAPGSLAVDLLVKALRAAEIRAAAQAWSRREPVMADRAECVDGVRPAPRPCPRPPGPIERYSDRAAAAQVSGGLAAGVFARNVSAMATAAVIAAPKAARNCRESFAATLGRGLADRGVLTLRPAALRSLDRIDAVVLDPRALEVDELRIGRIRDVEEDDRGAVWRWAQEELGRGALRPGWQPVRGGARPGEVLVRPAHHRLAGALIGELQGDQSLAVSLDVESLDELRAGFDDLAECASSYDEALAATVTALQRDGRTVAVVSAAAAQALADADVAIGIANGDTGVWHADLLYDDLAGVWHVLHALPAARRASHRGVELALGGSLLGALLMIPGVRGRGPGPVTAGAGAGAWTGLMLARNALKCETPSPAPLYEWHGMSPREVRALLPAPPDPRRRPRARVSGGAVAVLRGTRAVAGPVARAIADFTDAVRDELSDPLTPVLAVGAAASAVLGSPVDAVLVGSVLGGNAVLAAVQRVRAERLLRRLITGQDPVARRMSADGQVHNVGSTELRPGDVVVVAAGEVVPADARLTDAVDLEVDESALTGESLPVVKHVHETPAAPLAERACMLHATTTVVAGSAVAIVTAVGADTQAHRAVHGIRTRAPDVGLQSQLRTLTNKAWPFSLFGGALVSGLGLLRHTGLREAVSSGVAVGVAAVPEGLPLVATLAQQASARRLTRCGVLVRAPRSVEALGRVDVVCFDKTGTLSENRLRVVQVEHASGMSAEHVLAQAGSATPPPNGDRHEHATDLAVAEAARGQEMTEIDTDAIHLPFRSGRPFSASINGTRLCVKGAPEVVLADCDGAETADVWQRVQTMAADGLRVIAVAHRELSERQAAAARDDSEFFAALCVENLCYSGLLGLSDTPRPDAEEVLASLSDRGIGIRLITGDHPVTAAAIATRLGLSVSVGDVISGSQWESMPRRLRERAVREGIVFARMSPEHKVQVVETLEKTGLVCAMVGDGANDAAAIRTATVGIGVASRGSDPARTAADVMLLDGRISSLLDALDEGRQLWDRVQAAVSILLGGNAGEVAFAVAGTALTGRAPLNTRQLLLVNMLTDALPAAALAVAPPDPGAQSGARGPDQAALWRAVGIRGATTASAATAAWVVGLATGRRSRASTIALIALVAAQLGQTLIDSRSALVIGTAAGSLVALGVVISTPGVSHLLGNTPLGPVGWAQALSCAAVATGIAALVTLRAHDRRGE</sequence>
<dbReference type="EMBL" id="BCSX01000051">
    <property type="protein sequence ID" value="GAS91714.1"/>
    <property type="molecule type" value="Genomic_DNA"/>
</dbReference>
<dbReference type="GO" id="GO:0016887">
    <property type="term" value="F:ATP hydrolysis activity"/>
    <property type="evidence" value="ECO:0007669"/>
    <property type="project" value="InterPro"/>
</dbReference>
<evidence type="ECO:0000256" key="2">
    <source>
        <dbReference type="ARBA" id="ARBA00022475"/>
    </source>
</evidence>
<dbReference type="SUPFAM" id="SSF81653">
    <property type="entry name" value="Calcium ATPase, transduction domain A"/>
    <property type="match status" value="1"/>
</dbReference>
<keyword evidence="7 10" id="KW-1133">Transmembrane helix</keyword>
<evidence type="ECO:0000256" key="1">
    <source>
        <dbReference type="ARBA" id="ARBA00004651"/>
    </source>
</evidence>
<keyword evidence="2" id="KW-1003">Cell membrane</keyword>
<dbReference type="InterPro" id="IPR001757">
    <property type="entry name" value="P_typ_ATPase"/>
</dbReference>
<dbReference type="PANTHER" id="PTHR24093">
    <property type="entry name" value="CATION TRANSPORTING ATPASE"/>
    <property type="match status" value="1"/>
</dbReference>
<dbReference type="GO" id="GO:0005886">
    <property type="term" value="C:plasma membrane"/>
    <property type="evidence" value="ECO:0007669"/>
    <property type="project" value="UniProtKB-SubCell"/>
</dbReference>
<dbReference type="InterPro" id="IPR036412">
    <property type="entry name" value="HAD-like_sf"/>
</dbReference>
<feature type="transmembrane region" description="Helical" evidence="10">
    <location>
        <begin position="1374"/>
        <end position="1396"/>
    </location>
</feature>
<evidence type="ECO:0000256" key="5">
    <source>
        <dbReference type="ARBA" id="ARBA00022842"/>
    </source>
</evidence>
<keyword evidence="8 10" id="KW-0472">Membrane</keyword>
<evidence type="ECO:0000259" key="11">
    <source>
        <dbReference type="Pfam" id="PF00122"/>
    </source>
</evidence>
<dbReference type="Proteomes" id="UP000069620">
    <property type="component" value="Unassembled WGS sequence"/>
</dbReference>
<evidence type="ECO:0000256" key="3">
    <source>
        <dbReference type="ARBA" id="ARBA00022692"/>
    </source>
</evidence>
<dbReference type="Gene3D" id="3.40.1110.10">
    <property type="entry name" value="Calcium-transporting ATPase, cytoplasmic domain N"/>
    <property type="match status" value="2"/>
</dbReference>
<name>A0A117I7K0_9MYCO</name>
<evidence type="ECO:0000259" key="12">
    <source>
        <dbReference type="Pfam" id="PF00689"/>
    </source>
</evidence>
<dbReference type="STRING" id="146020.RMCB_5810"/>
<evidence type="ECO:0000313" key="13">
    <source>
        <dbReference type="EMBL" id="GAS91714.1"/>
    </source>
</evidence>
<keyword evidence="14" id="KW-1185">Reference proteome</keyword>
<dbReference type="Gene3D" id="3.40.50.1000">
    <property type="entry name" value="HAD superfamily/HAD-like"/>
    <property type="match status" value="2"/>
</dbReference>
<dbReference type="SUPFAM" id="SSF81660">
    <property type="entry name" value="Metal cation-transporting ATPase, ATP-binding domain N"/>
    <property type="match status" value="1"/>
</dbReference>
<dbReference type="Pfam" id="PF00122">
    <property type="entry name" value="E1-E2_ATPase"/>
    <property type="match status" value="1"/>
</dbReference>
<feature type="domain" description="Cation-transporting P-type ATPase C-terminal" evidence="12">
    <location>
        <begin position="1277"/>
        <end position="1427"/>
    </location>
</feature>
<keyword evidence="6" id="KW-1278">Translocase</keyword>
<dbReference type="PANTHER" id="PTHR24093:SF513">
    <property type="entry name" value="CATION-TRANSPORTING ATPASE I-RELATED"/>
    <property type="match status" value="1"/>
</dbReference>
<comment type="caution">
    <text evidence="13">The sequence shown here is derived from an EMBL/GenBank/DDBJ whole genome shotgun (WGS) entry which is preliminary data.</text>
</comment>
<evidence type="ECO:0000256" key="10">
    <source>
        <dbReference type="SAM" id="Phobius"/>
    </source>
</evidence>
<dbReference type="NCBIfam" id="TIGR01494">
    <property type="entry name" value="ATPase_P-type"/>
    <property type="match status" value="2"/>
</dbReference>
<dbReference type="Gene3D" id="2.70.150.10">
    <property type="entry name" value="Calcium-transporting ATPase, cytoplasmic transduction domain A"/>
    <property type="match status" value="1"/>
</dbReference>
<feature type="transmembrane region" description="Helical" evidence="10">
    <location>
        <begin position="1408"/>
        <end position="1429"/>
    </location>
</feature>
<evidence type="ECO:0000313" key="14">
    <source>
        <dbReference type="Proteomes" id="UP000069620"/>
    </source>
</evidence>
<evidence type="ECO:0000256" key="9">
    <source>
        <dbReference type="ARBA" id="ARBA00049360"/>
    </source>
</evidence>
<keyword evidence="5" id="KW-0460">Magnesium</keyword>
<dbReference type="InterPro" id="IPR044492">
    <property type="entry name" value="P_typ_ATPase_HD_dom"/>
</dbReference>
<dbReference type="Pfam" id="PF00702">
    <property type="entry name" value="Hydrolase"/>
    <property type="match status" value="1"/>
</dbReference>
<dbReference type="InterPro" id="IPR023298">
    <property type="entry name" value="ATPase_P-typ_TM_dom_sf"/>
</dbReference>
<dbReference type="SFLD" id="SFLDG00002">
    <property type="entry name" value="C1.7:_P-type_atpase_like"/>
    <property type="match status" value="1"/>
</dbReference>
<keyword evidence="4" id="KW-0479">Metal-binding</keyword>
<dbReference type="OrthoDB" id="9814270at2"/>
<evidence type="ECO:0000256" key="6">
    <source>
        <dbReference type="ARBA" id="ARBA00022967"/>
    </source>
</evidence>
<comment type="subcellular location">
    <subcellularLocation>
        <location evidence="1">Cell membrane</location>
        <topology evidence="1">Multi-pass membrane protein</topology>
    </subcellularLocation>
</comment>
<dbReference type="InterPro" id="IPR059000">
    <property type="entry name" value="ATPase_P-type_domA"/>
</dbReference>
<dbReference type="PRINTS" id="PR00120">
    <property type="entry name" value="HATPASE"/>
</dbReference>
<comment type="catalytic activity">
    <reaction evidence="9">
        <text>ATP + H2O = ADP + phosphate + H(+)</text>
        <dbReference type="Rhea" id="RHEA:13065"/>
        <dbReference type="ChEBI" id="CHEBI:15377"/>
        <dbReference type="ChEBI" id="CHEBI:15378"/>
        <dbReference type="ChEBI" id="CHEBI:30616"/>
        <dbReference type="ChEBI" id="CHEBI:43474"/>
        <dbReference type="ChEBI" id="CHEBI:456216"/>
    </reaction>
</comment>
<accession>A0A117I7K0</accession>
<dbReference type="InterPro" id="IPR008250">
    <property type="entry name" value="ATPase_P-typ_transduc_dom_A_sf"/>
</dbReference>
<dbReference type="GO" id="GO:0046872">
    <property type="term" value="F:metal ion binding"/>
    <property type="evidence" value="ECO:0007669"/>
    <property type="project" value="UniProtKB-KW"/>
</dbReference>
<dbReference type="GO" id="GO:0005524">
    <property type="term" value="F:ATP binding"/>
    <property type="evidence" value="ECO:0007669"/>
    <property type="project" value="InterPro"/>
</dbReference>
<reference evidence="14" key="2">
    <citation type="submission" date="2016-02" db="EMBL/GenBank/DDBJ databases">
        <title>Draft genome sequence of five rapidly growing Mycobacterium species.</title>
        <authorList>
            <person name="Katahira K."/>
            <person name="Gotou Y."/>
            <person name="Iida K."/>
            <person name="Ogura Y."/>
            <person name="Hayashi T."/>
        </authorList>
    </citation>
    <scope>NUCLEOTIDE SEQUENCE [LARGE SCALE GENOMIC DNA]</scope>
    <source>
        <strain evidence="14">JCM15654</strain>
    </source>
</reference>
<dbReference type="Pfam" id="PF00689">
    <property type="entry name" value="Cation_ATPase_C"/>
    <property type="match status" value="1"/>
</dbReference>
<reference evidence="14" key="1">
    <citation type="journal article" date="2016" name="Genome Announc.">
        <title>Draft Genome Sequences of Five Rapidly Growing Mycobacterium Species, M. thermoresistibile, M. fortuitum subsp. acetamidolyticum, M. canariasense, M. brisbanense, and M. novocastrense.</title>
        <authorList>
            <person name="Katahira K."/>
            <person name="Ogura Y."/>
            <person name="Gotoh Y."/>
            <person name="Hayashi T."/>
        </authorList>
    </citation>
    <scope>NUCLEOTIDE SEQUENCE [LARGE SCALE GENOMIC DNA]</scope>
    <source>
        <strain evidence="14">JCM15654</strain>
    </source>
</reference>
<dbReference type="SUPFAM" id="SSF81665">
    <property type="entry name" value="Calcium ATPase, transmembrane domain M"/>
    <property type="match status" value="1"/>
</dbReference>
<evidence type="ECO:0000256" key="4">
    <source>
        <dbReference type="ARBA" id="ARBA00022723"/>
    </source>
</evidence>
<protein>
    <submittedName>
        <fullName evidence="13">P-type ATPase, translocating</fullName>
    </submittedName>
</protein>
<dbReference type="SFLD" id="SFLDS00003">
    <property type="entry name" value="Haloacid_Dehalogenase"/>
    <property type="match status" value="1"/>
</dbReference>
<evidence type="ECO:0000256" key="7">
    <source>
        <dbReference type="ARBA" id="ARBA00022989"/>
    </source>
</evidence>
<dbReference type="Gene3D" id="1.20.1110.10">
    <property type="entry name" value="Calcium-transporting ATPase, transmembrane domain"/>
    <property type="match status" value="2"/>
</dbReference>
<evidence type="ECO:0000256" key="8">
    <source>
        <dbReference type="ARBA" id="ARBA00023136"/>
    </source>
</evidence>
<dbReference type="SUPFAM" id="SSF56784">
    <property type="entry name" value="HAD-like"/>
    <property type="match status" value="1"/>
</dbReference>
<dbReference type="PRINTS" id="PR00119">
    <property type="entry name" value="CATATPASE"/>
</dbReference>
<dbReference type="GO" id="GO:0005388">
    <property type="term" value="F:P-type calcium transporter activity"/>
    <property type="evidence" value="ECO:0007669"/>
    <property type="project" value="TreeGrafter"/>
</dbReference>
<gene>
    <name evidence="13" type="ORF">RMCB_5810</name>
</gene>
<dbReference type="InterPro" id="IPR023299">
    <property type="entry name" value="ATPase_P-typ_cyto_dom_N"/>
</dbReference>